<dbReference type="Proteomes" id="UP000076154">
    <property type="component" value="Unassembled WGS sequence"/>
</dbReference>
<gene>
    <name evidence="11" type="primary">YPT35</name>
    <name evidence="11" type="ORF">Hypma_002719</name>
</gene>
<dbReference type="GO" id="GO:0032266">
    <property type="term" value="F:phosphatidylinositol-3-phosphate binding"/>
    <property type="evidence" value="ECO:0007669"/>
    <property type="project" value="InterPro"/>
</dbReference>
<comment type="function">
    <text evidence="7">Recruits the lipid transfer protein VPS13 to endosomal and vacuolar membranes.</text>
</comment>
<evidence type="ECO:0000256" key="8">
    <source>
        <dbReference type="ARBA" id="ARBA00033774"/>
    </source>
</evidence>
<dbReference type="InterPro" id="IPR037917">
    <property type="entry name" value="Ypt35_PX"/>
</dbReference>
<evidence type="ECO:0000313" key="12">
    <source>
        <dbReference type="Proteomes" id="UP000076154"/>
    </source>
</evidence>
<keyword evidence="6" id="KW-0472">Membrane</keyword>
<comment type="subcellular location">
    <subcellularLocation>
        <location evidence="2">Endosome</location>
    </subcellularLocation>
    <subcellularLocation>
        <location evidence="1">Vacuole membrane</location>
        <topology evidence="1">Peripheral membrane protein</topology>
    </subcellularLocation>
</comment>
<keyword evidence="5" id="KW-0967">Endosome</keyword>
<evidence type="ECO:0000256" key="1">
    <source>
        <dbReference type="ARBA" id="ARBA00004148"/>
    </source>
</evidence>
<evidence type="ECO:0000313" key="11">
    <source>
        <dbReference type="EMBL" id="RDB16397.1"/>
    </source>
</evidence>
<feature type="domain" description="PX" evidence="10">
    <location>
        <begin position="87"/>
        <end position="198"/>
    </location>
</feature>
<dbReference type="STRING" id="39966.A0A369J717"/>
<evidence type="ECO:0000256" key="3">
    <source>
        <dbReference type="ARBA" id="ARBA00007426"/>
    </source>
</evidence>
<keyword evidence="4" id="KW-0926">Vacuole</keyword>
<reference evidence="11" key="1">
    <citation type="submission" date="2018-04" db="EMBL/GenBank/DDBJ databases">
        <title>Whole genome sequencing of Hypsizygus marmoreus.</title>
        <authorList>
            <person name="Choi I.-G."/>
            <person name="Min B."/>
            <person name="Kim J.-G."/>
            <person name="Kim S."/>
            <person name="Oh Y.-L."/>
            <person name="Kong W.-S."/>
            <person name="Park H."/>
            <person name="Jeong J."/>
            <person name="Song E.-S."/>
        </authorList>
    </citation>
    <scope>NUCLEOTIDE SEQUENCE [LARGE SCALE GENOMIC DNA]</scope>
    <source>
        <strain evidence="11">51987-8</strain>
    </source>
</reference>
<dbReference type="InterPro" id="IPR001683">
    <property type="entry name" value="PX_dom"/>
</dbReference>
<dbReference type="EMBL" id="LUEZ02000124">
    <property type="protein sequence ID" value="RDB16397.1"/>
    <property type="molecule type" value="Genomic_DNA"/>
</dbReference>
<dbReference type="PROSITE" id="PS50195">
    <property type="entry name" value="PX"/>
    <property type="match status" value="1"/>
</dbReference>
<keyword evidence="12" id="KW-1185">Reference proteome</keyword>
<dbReference type="Gene3D" id="3.30.1520.10">
    <property type="entry name" value="Phox-like domain"/>
    <property type="match status" value="1"/>
</dbReference>
<evidence type="ECO:0000256" key="4">
    <source>
        <dbReference type="ARBA" id="ARBA00022554"/>
    </source>
</evidence>
<name>A0A369J717_HYPMA</name>
<dbReference type="SUPFAM" id="SSF64268">
    <property type="entry name" value="PX domain"/>
    <property type="match status" value="1"/>
</dbReference>
<evidence type="ECO:0000256" key="2">
    <source>
        <dbReference type="ARBA" id="ARBA00004177"/>
    </source>
</evidence>
<dbReference type="Pfam" id="PF00787">
    <property type="entry name" value="PX"/>
    <property type="match status" value="1"/>
</dbReference>
<organism evidence="11 12">
    <name type="scientific">Hypsizygus marmoreus</name>
    <name type="common">White beech mushroom</name>
    <name type="synonym">Agaricus marmoreus</name>
    <dbReference type="NCBI Taxonomy" id="39966"/>
    <lineage>
        <taxon>Eukaryota</taxon>
        <taxon>Fungi</taxon>
        <taxon>Dikarya</taxon>
        <taxon>Basidiomycota</taxon>
        <taxon>Agaricomycotina</taxon>
        <taxon>Agaricomycetes</taxon>
        <taxon>Agaricomycetidae</taxon>
        <taxon>Agaricales</taxon>
        <taxon>Tricholomatineae</taxon>
        <taxon>Lyophyllaceae</taxon>
        <taxon>Hypsizygus</taxon>
    </lineage>
</organism>
<dbReference type="PANTHER" id="PTHR10555:SF170">
    <property type="entry name" value="FI18122P1"/>
    <property type="match status" value="1"/>
</dbReference>
<evidence type="ECO:0000256" key="9">
    <source>
        <dbReference type="ARBA" id="ARBA00033785"/>
    </source>
</evidence>
<dbReference type="InterPro" id="IPR036871">
    <property type="entry name" value="PX_dom_sf"/>
</dbReference>
<dbReference type="SMART" id="SM00312">
    <property type="entry name" value="PX"/>
    <property type="match status" value="1"/>
</dbReference>
<dbReference type="GO" id="GO:0010008">
    <property type="term" value="C:endosome membrane"/>
    <property type="evidence" value="ECO:0007669"/>
    <property type="project" value="UniProtKB-SubCell"/>
</dbReference>
<dbReference type="AlphaFoldDB" id="A0A369J717"/>
<evidence type="ECO:0000259" key="10">
    <source>
        <dbReference type="PROSITE" id="PS50195"/>
    </source>
</evidence>
<proteinExistence type="inferred from homology"/>
<dbReference type="CDD" id="cd07280">
    <property type="entry name" value="PX_YPT35"/>
    <property type="match status" value="1"/>
</dbReference>
<comment type="caution">
    <text evidence="11">The sequence shown here is derived from an EMBL/GenBank/DDBJ whole genome shotgun (WGS) entry which is preliminary data.</text>
</comment>
<accession>A0A369J717</accession>
<sequence length="198" mass="22372">MANSQASSSSAPSSPAYPFANSKGLLEVLPNKIDVEEESRLYDELSYDEEEQAHITLNRPPSLQAPPSVFSNDIWLEDKCGESSAFARDVKISGWTNVGDKPEGAYIVYDCTIRTDEGTTIHAHKRYSDFVDLNDALWRTLPHSQRHFVPQLPPKAPLARYRSAFLDRRRRLLQSWLTAVLLHPDVGGSQAVRFWIMN</sequence>
<evidence type="ECO:0000256" key="6">
    <source>
        <dbReference type="ARBA" id="ARBA00023136"/>
    </source>
</evidence>
<dbReference type="PANTHER" id="PTHR10555">
    <property type="entry name" value="SORTING NEXIN"/>
    <property type="match status" value="1"/>
</dbReference>
<evidence type="ECO:0000256" key="5">
    <source>
        <dbReference type="ARBA" id="ARBA00022753"/>
    </source>
</evidence>
<comment type="similarity">
    <text evidence="3">Belongs to the YPT35 family.</text>
</comment>
<dbReference type="OrthoDB" id="10254720at2759"/>
<dbReference type="InParanoid" id="A0A369J717"/>
<dbReference type="GO" id="GO:0005774">
    <property type="term" value="C:vacuolar membrane"/>
    <property type="evidence" value="ECO:0007669"/>
    <property type="project" value="UniProtKB-SubCell"/>
</dbReference>
<evidence type="ECO:0000256" key="7">
    <source>
        <dbReference type="ARBA" id="ARBA00033728"/>
    </source>
</evidence>
<protein>
    <recommendedName>
        <fullName evidence="8">Endosomal/vacuolar adapter protein YPT35</fullName>
    </recommendedName>
    <alternativeName>
        <fullName evidence="9">PX domain-containing protein YPT35</fullName>
    </alternativeName>
</protein>